<feature type="compositionally biased region" description="Basic and acidic residues" evidence="2">
    <location>
        <begin position="2302"/>
        <end position="2323"/>
    </location>
</feature>
<feature type="compositionally biased region" description="Low complexity" evidence="2">
    <location>
        <begin position="1785"/>
        <end position="1823"/>
    </location>
</feature>
<feature type="compositionally biased region" description="Basic and acidic residues" evidence="2">
    <location>
        <begin position="329"/>
        <end position="348"/>
    </location>
</feature>
<feature type="region of interest" description="Disordered" evidence="2">
    <location>
        <begin position="935"/>
        <end position="967"/>
    </location>
</feature>
<feature type="compositionally biased region" description="Basic and acidic residues" evidence="2">
    <location>
        <begin position="2344"/>
        <end position="2362"/>
    </location>
</feature>
<dbReference type="GO" id="GO:0005634">
    <property type="term" value="C:nucleus"/>
    <property type="evidence" value="ECO:0007669"/>
    <property type="project" value="TreeGrafter"/>
</dbReference>
<feature type="coiled-coil region" evidence="1">
    <location>
        <begin position="433"/>
        <end position="474"/>
    </location>
</feature>
<feature type="region of interest" description="Disordered" evidence="2">
    <location>
        <begin position="1494"/>
        <end position="1528"/>
    </location>
</feature>
<feature type="compositionally biased region" description="Basic and acidic residues" evidence="2">
    <location>
        <begin position="1856"/>
        <end position="1870"/>
    </location>
</feature>
<evidence type="ECO:0000256" key="1">
    <source>
        <dbReference type="SAM" id="Coils"/>
    </source>
</evidence>
<dbReference type="Pfam" id="PF12509">
    <property type="entry name" value="DUF3715"/>
    <property type="match status" value="1"/>
</dbReference>
<feature type="compositionally biased region" description="Low complexity" evidence="2">
    <location>
        <begin position="2171"/>
        <end position="2180"/>
    </location>
</feature>
<dbReference type="InterPro" id="IPR026616">
    <property type="entry name" value="TEX15"/>
</dbReference>
<dbReference type="GO" id="GO:0007130">
    <property type="term" value="P:synaptonemal complex assembly"/>
    <property type="evidence" value="ECO:0007669"/>
    <property type="project" value="TreeGrafter"/>
</dbReference>
<feature type="compositionally biased region" description="Polar residues" evidence="2">
    <location>
        <begin position="1952"/>
        <end position="1966"/>
    </location>
</feature>
<feature type="compositionally biased region" description="Basic and acidic residues" evidence="2">
    <location>
        <begin position="1027"/>
        <end position="1036"/>
    </location>
</feature>
<dbReference type="InterPro" id="IPR022188">
    <property type="entry name" value="TASOR_DUF3715"/>
</dbReference>
<dbReference type="GO" id="GO:0010569">
    <property type="term" value="P:regulation of double-strand break repair via homologous recombination"/>
    <property type="evidence" value="ECO:0007669"/>
    <property type="project" value="InterPro"/>
</dbReference>
<gene>
    <name evidence="5" type="primary">LOC111126432</name>
</gene>
<dbReference type="GO" id="GO:0007140">
    <property type="term" value="P:male meiotic nuclear division"/>
    <property type="evidence" value="ECO:0007669"/>
    <property type="project" value="InterPro"/>
</dbReference>
<feature type="compositionally biased region" description="Polar residues" evidence="2">
    <location>
        <begin position="239"/>
        <end position="274"/>
    </location>
</feature>
<feature type="region of interest" description="Disordered" evidence="2">
    <location>
        <begin position="1124"/>
        <end position="1157"/>
    </location>
</feature>
<feature type="region of interest" description="Disordered" evidence="2">
    <location>
        <begin position="624"/>
        <end position="653"/>
    </location>
</feature>
<reference evidence="5" key="1">
    <citation type="submission" date="2025-08" db="UniProtKB">
        <authorList>
            <consortium name="RefSeq"/>
        </authorList>
    </citation>
    <scope>IDENTIFICATION</scope>
    <source>
        <tissue evidence="5">Whole sample</tissue>
    </source>
</reference>
<feature type="region of interest" description="Disordered" evidence="2">
    <location>
        <begin position="321"/>
        <end position="411"/>
    </location>
</feature>
<feature type="compositionally biased region" description="Low complexity" evidence="2">
    <location>
        <begin position="1518"/>
        <end position="1528"/>
    </location>
</feature>
<keyword evidence="4" id="KW-1185">Reference proteome</keyword>
<sequence>MSEKQGKGLPALPKIKRQTNKGGLRNVENTSRDAQEVRLTLERSNLDRTFTSPWTPSAIQMVVNKDLEAQYREKKAALKGEGRGPRELQEHFAFILVKDPSVMTKIAQEGVKTKSIAFNALGDSKLGIYVCKHADVQLKLAETWRVDKCHIIVCKVMYGKCKMVTPQVQTGGNMEPTPNFDCHISQDKPNPNDSLELQITKSMVYMYEYNEDYEPVDRPKHCVPYAFVVYEKSKIVKPSSDNKPVQWTSKSKQQTISRPASNSRPTSSANQARRMSNREAFEKRVAGGLYPAPLFPQLYIPPVDIWMSGKKGLLPLPTQTSSTYSVLQTRHDPRIRSTRQESDEKPKENQPVSADVEPNPTEIVSISSTPFPDGKEPTQNVAEETDTVPYSPGKCHGELEESSESIPTPERELEESIIKASFRRNTIPNVNSAEKEEVDLAMLNANSEQLEAVVKHLEAVLLKKQEELKKENTTQPKPQENEQVLNTGDHDERRVPGVSKLKDSFVVNEMGDIDERLRPNLLVQNSSWNANFENAFGFDPRQIPFSKPTTNEFMGRDAINNPNCDIIKEVPMEIDSDSESHSMKASEKFIAADIASVSESSEESNQIEKAGRKVSLSDYKARKLHTTSVSSRQNEPTQKSESVNYRDKQRQKIVQQTPTAVTTAYSQYLTEDQGKSFQASYQQESKRSTEVTHAQNTINIVPKSTLAGLHHKPHHVINNPLNSPTLGLSPLSAGSSHVDGIFQKSPTGLSPTNQPIGSILQKVNIDISNIKNILQNITSPTPSPSTSPIKNIWSSAHEDVPWMQLKEVTRQLSYEEQQAELRYDAYNLTTSSKADKSIEDEEDTDFSSLISKIKNLQQEIDQIKKDEKTKTPEWPSSLTTAKDIIDKKIESSKGEHTVVSRGANLLQDLSSFNEKSDDTPNDIIDLSTDYVKIPGLGFSDKSEEASTKDSSRETSMHQKESQDTIDLCDVDTELPSKETEKDGRVQLLDDPESDDNCLIICDQSQSKSNDLQESDNHDVLSAGNKESSPDDKTHENIKLSAEVDHIFLTPVAMSTPTKKSNISEVDSVGTDSEVGYISCEASFTTDNEMSPEKQIPQQNVTTKERAQVTLSDVACHKQLTDITAQETVETSSKSSSPTLADISLRTNSSDISEETKKKTQKAKMKAYLLKKKRGMLGYSKKRKRKKKKHSELDELVSTTSSDLLDISESLSMDRFSGAMSSITRESSPLESASKLRTLLADLGIKHWSDGLKAKALQPFVYLRRCDDTLSTSCSSALTRKSLETQSSELLPDVDIRFPRHNDERVKRWIEGTRKKIKITLKDQQIGDVKHVQEISKQEALQSGDYVPVISKPEQVKCKEDSSSMKTDVIHVDKGSYKENNSIKTEPPSQESEVSCHSVKVESKPKQEIRTISPITVVGSKPAKIASTKTSHCYPQTTRSFIPISIMSNSQHSQQVVVTVQGTFTPQVERMSSSVSSSGHLPAHVNTEFVPFHHTSTDQPLAENSSNATGHSNLNIPVTQTSSKAESSSSTIHTLGVLQQRQPVPKTLLSTQQALPIQTITNPLLPIPAVYPSSVSVRTTGVNSQSNVRQIPCIGSSNTFTPHLRVSALKVRPNLVQVKTPYGTSSSFPPPYRYTTVSPIPLPSQRTLTPVTQSLYYGQNCPTQSQIQGQLQPDLHPKQHQLHGSGFQSPQEMSLPADNQRVNTATVVPGISAPPPQPVLSQQIQRLPPYSSVCFDKPTSTASSTLNESNYEATGVKRKSADVMDWFADKFIPKKHVKDSVLSSFSDSFTETDSRSSQRSRSPSSDSYTESSFSSSQQKKNSMSFLVNGCQPHEAGTNETGTKINTQYERISNNEKISSEGRTVKQQEERNLPNIGEKPSIMPEHNQSKSSHSFKEDVTCRVSDLECSMTFGRQCDIKPKPGFKNTFMSVKSKEDSPETDSRAVAATKFDVSSNVLDTPASPEQDTPASPDHVAEIPSIEIIDVSESPERQTDDSDAFDTSIDGLARKRDLIRKELDDLGSNSGSPQVNRKIQIKSTDLIEISDEEIEEGELTDDGIENKQQSGSLRIDRRVIALSENDDTENKILRKYPAGVSVTVRREKDCLATKGESAVIQDVNLEKNTVDRKGGENETASRRNSDKDPEKYRFKERDGYSSKPHGYISSRFRTRSRSRSSSSETQIRSNRHKTSKRYVSNDRGSNWARQYKSRGRSSSSEGRYKPQGRSKSGDKRYRSRDRSSSRERRQNSRGRSSSRDRYNRSRRRSSSRDSRYKTSGRSYSKDQRYTNRGRSSSRDRHYRSRGRSCSSERRQRSRERSRSTDKQHESVYRSSSINKHKDISQKANRFVFTDHNREAKDDNTGEKEVDFTQDPVNENEWEDFRTPHQRKVSTSTAANAWSEILQQKPTNVEVIVGEKAAKEIKSSDPENLDVYQELKDYIAHRKKDEKLTNVPEGNRVNSSAEQQSREIKGYVQMIQNTTSVETLKSWAIKEFKFHSEAEFENIVPKITVDLDLKISQLSKNQRKSLKAKLRKEVEIAIENTRIEQMNTGQTFPVSATENIVKDDKNALEIRPFAPLNLTKDVIERELETVRDYFQKCWLSSQKPVDTQSGCSESSTLSKSYLFSIRQDMQQIETDLMQRITTFGVHYGVPNRRVPNDLLTEQEKNSHFSEENLVLVLTGYIPPRAFQKLTSLREKLESSNRHIAYANDSDDKESFQRLKREKEEIHKARKAVMLSFTGPLSKKRIQKIKTKAKCYRNCIEYFKKTLGEFEAERRLRFLMTSLQDLDKHYSLLTQLLDEQEKQKQEEITRDIHLKKRRDMVDKFHDNFKLVDSQLNAMRAEYNDNPPVCAAIMIVSNKIREALTLINAEKNSKNISITTVAQLEDILKSCLSGYENVKQQIPKRLENFRTSKI</sequence>
<feature type="compositionally biased region" description="Polar residues" evidence="2">
    <location>
        <begin position="626"/>
        <end position="643"/>
    </location>
</feature>
<evidence type="ECO:0000313" key="4">
    <source>
        <dbReference type="Proteomes" id="UP000694844"/>
    </source>
</evidence>
<evidence type="ECO:0000313" key="5">
    <source>
        <dbReference type="RefSeq" id="XP_022326788.1"/>
    </source>
</evidence>
<feature type="compositionally biased region" description="Basic and acidic residues" evidence="2">
    <location>
        <begin position="940"/>
        <end position="962"/>
    </location>
</feature>
<feature type="region of interest" description="Disordered" evidence="2">
    <location>
        <begin position="1"/>
        <end position="31"/>
    </location>
</feature>
<accession>A0A8B8DFT0</accession>
<proteinExistence type="predicted"/>
<evidence type="ECO:0000256" key="2">
    <source>
        <dbReference type="SAM" id="MobiDB-lite"/>
    </source>
</evidence>
<feature type="compositionally biased region" description="Polar residues" evidence="2">
    <location>
        <begin position="1836"/>
        <end position="1855"/>
    </location>
</feature>
<dbReference type="Proteomes" id="UP000694844">
    <property type="component" value="Chromosome 3"/>
</dbReference>
<dbReference type="KEGG" id="cvn:111126432"/>
<feature type="compositionally biased region" description="Polar residues" evidence="2">
    <location>
        <begin position="1124"/>
        <end position="1150"/>
    </location>
</feature>
<feature type="region of interest" description="Disordered" evidence="2">
    <location>
        <begin position="1952"/>
        <end position="1973"/>
    </location>
</feature>
<feature type="compositionally biased region" description="Polar residues" evidence="2">
    <location>
        <begin position="1496"/>
        <end position="1517"/>
    </location>
</feature>
<keyword evidence="1" id="KW-0175">Coiled coil</keyword>
<dbReference type="PANTHER" id="PTHR22380">
    <property type="entry name" value="TESTIS-EXPRESSED PROTEIN 15"/>
    <property type="match status" value="1"/>
</dbReference>
<feature type="region of interest" description="Disordered" evidence="2">
    <location>
        <begin position="1007"/>
        <end position="1036"/>
    </location>
</feature>
<feature type="region of interest" description="Disordered" evidence="2">
    <location>
        <begin position="238"/>
        <end position="276"/>
    </location>
</feature>
<feature type="region of interest" description="Disordered" evidence="2">
    <location>
        <begin position="2121"/>
        <end position="2384"/>
    </location>
</feature>
<feature type="compositionally biased region" description="Basic and acidic residues" evidence="2">
    <location>
        <begin position="2121"/>
        <end position="2152"/>
    </location>
</feature>
<dbReference type="PANTHER" id="PTHR22380:SF1">
    <property type="entry name" value="TESTIS-EXPRESSED PROTEIN 15"/>
    <property type="match status" value="1"/>
</dbReference>
<feature type="compositionally biased region" description="Basic and acidic residues" evidence="2">
    <location>
        <begin position="2223"/>
        <end position="2242"/>
    </location>
</feature>
<dbReference type="OrthoDB" id="10054471at2759"/>
<name>A0A8B8DFT0_CRAVI</name>
<protein>
    <submittedName>
        <fullName evidence="5">Uncharacterized protein LOC111126432</fullName>
    </submittedName>
</protein>
<feature type="region of interest" description="Disordered" evidence="2">
    <location>
        <begin position="1785"/>
        <end position="1892"/>
    </location>
</feature>
<dbReference type="RefSeq" id="XP_022326788.1">
    <property type="nucleotide sequence ID" value="XM_022471080.1"/>
</dbReference>
<evidence type="ECO:0000259" key="3">
    <source>
        <dbReference type="Pfam" id="PF12509"/>
    </source>
</evidence>
<organism evidence="4 5">
    <name type="scientific">Crassostrea virginica</name>
    <name type="common">Eastern oyster</name>
    <dbReference type="NCBI Taxonomy" id="6565"/>
    <lineage>
        <taxon>Eukaryota</taxon>
        <taxon>Metazoa</taxon>
        <taxon>Spiralia</taxon>
        <taxon>Lophotrochozoa</taxon>
        <taxon>Mollusca</taxon>
        <taxon>Bivalvia</taxon>
        <taxon>Autobranchia</taxon>
        <taxon>Pteriomorphia</taxon>
        <taxon>Ostreida</taxon>
        <taxon>Ostreoidea</taxon>
        <taxon>Ostreidae</taxon>
        <taxon>Crassostrea</taxon>
    </lineage>
</organism>
<feature type="domain" description="TASOR pseudo-PARP" evidence="3">
    <location>
        <begin position="78"/>
        <end position="224"/>
    </location>
</feature>
<dbReference type="GeneID" id="111126432"/>